<evidence type="ECO:0000256" key="5">
    <source>
        <dbReference type="ARBA" id="ARBA00023136"/>
    </source>
</evidence>
<evidence type="ECO:0000313" key="11">
    <source>
        <dbReference type="Proteomes" id="UP000216107"/>
    </source>
</evidence>
<dbReference type="Proteomes" id="UP000623509">
    <property type="component" value="Unassembled WGS sequence"/>
</dbReference>
<dbReference type="RefSeq" id="WP_095525502.1">
    <property type="nucleotide sequence ID" value="NZ_MDUX01000055.1"/>
</dbReference>
<comment type="subcellular location">
    <subcellularLocation>
        <location evidence="1">Cell membrane</location>
        <topology evidence="1">Multi-pass membrane protein</topology>
    </subcellularLocation>
</comment>
<dbReference type="AlphaFoldDB" id="A0A272EP76"/>
<keyword evidence="12" id="KW-1185">Reference proteome</keyword>
<evidence type="ECO:0000256" key="6">
    <source>
        <dbReference type="SAM" id="MobiDB-lite"/>
    </source>
</evidence>
<evidence type="ECO:0000259" key="8">
    <source>
        <dbReference type="Pfam" id="PF02687"/>
    </source>
</evidence>
<accession>A0A272EP76</accession>
<feature type="transmembrane region" description="Helical" evidence="7">
    <location>
        <begin position="378"/>
        <end position="400"/>
    </location>
</feature>
<organism evidence="10 11">
    <name type="scientific">Candidatus Dactylopiibacterium carminicum</name>
    <dbReference type="NCBI Taxonomy" id="857335"/>
    <lineage>
        <taxon>Bacteria</taxon>
        <taxon>Pseudomonadati</taxon>
        <taxon>Pseudomonadota</taxon>
        <taxon>Betaproteobacteria</taxon>
        <taxon>Rhodocyclales</taxon>
        <taxon>Rhodocyclaceae</taxon>
        <taxon>Candidatus Dactylopiibacterium</taxon>
    </lineage>
</organism>
<evidence type="ECO:0000313" key="12">
    <source>
        <dbReference type="Proteomes" id="UP000623509"/>
    </source>
</evidence>
<comment type="caution">
    <text evidence="10">The sequence shown here is derived from an EMBL/GenBank/DDBJ whole genome shotgun (WGS) entry which is preliminary data.</text>
</comment>
<dbReference type="Proteomes" id="UP000216107">
    <property type="component" value="Unassembled WGS sequence"/>
</dbReference>
<evidence type="ECO:0000313" key="10">
    <source>
        <dbReference type="EMBL" id="PAS91914.1"/>
    </source>
</evidence>
<dbReference type="PANTHER" id="PTHR43738:SF2">
    <property type="entry name" value="ABC TRANSPORTER PERMEASE"/>
    <property type="match status" value="1"/>
</dbReference>
<dbReference type="PANTHER" id="PTHR43738">
    <property type="entry name" value="ABC TRANSPORTER, MEMBRANE PROTEIN"/>
    <property type="match status" value="1"/>
</dbReference>
<sequence length="410" mass="44085">MFNPFPVVLADYRRNRLLVATTMALVALAVAMGIAVIAQERALRQGNARAADDFDLLVGAPGSPTQLVLTSVYLKLQSIPLLSGEVLERISRTRGVRYAAPIAFGDNWQGHPIVGTITAFANRDGHLPPTEGRLFTQRGEAVVGASVPLALGTRIQPAHGQQQTHDEEDEQDEAHDHHHALSYTVVGRLPPRHNAWDSAILVPVEDVWAIHELPSGHAEGEKHIGPPWDATQLPGVPAIAVKPESVAAAYGLRGQLRTHESMALFPAEVLNELYSTLGNVRDLMSLLALTAQVLVVIAILMALLTGFLARARQFAVLRAIGASARYIFIVIWLEVSLLVAAGATLGLVLGYGASWLLMQWIAPKAGFTMPVSLGEEELRLVAALVAAGLLIALLPGWLSLRRSIAEGLKN</sequence>
<gene>
    <name evidence="9" type="ORF">BGI27_14150</name>
    <name evidence="10" type="ORF">CGU29_13875</name>
</gene>
<feature type="transmembrane region" description="Helical" evidence="7">
    <location>
        <begin position="326"/>
        <end position="358"/>
    </location>
</feature>
<reference evidence="9 12" key="1">
    <citation type="submission" date="2016-08" db="EMBL/GenBank/DDBJ databases">
        <title>Candidatus Dactylopiibacterium carminicum genome sequence.</title>
        <authorList>
            <person name="Ramirez-Puebla S.T."/>
            <person name="Ormeno-Orrillo E."/>
            <person name="Vera-Ponce De Leon A."/>
            <person name="Luis L."/>
            <person name="Sanchez-Flores A."/>
            <person name="Monica R."/>
            <person name="Martinez-Romero E."/>
        </authorList>
    </citation>
    <scope>NUCLEOTIDE SEQUENCE [LARGE SCALE GENOMIC DNA]</scope>
    <source>
        <strain evidence="9">END1</strain>
    </source>
</reference>
<protein>
    <submittedName>
        <fullName evidence="10">ABC transporter permease</fullName>
    </submittedName>
</protein>
<name>A0A272EP76_9RHOO</name>
<proteinExistence type="predicted"/>
<dbReference type="OrthoDB" id="9784014at2"/>
<dbReference type="InterPro" id="IPR003838">
    <property type="entry name" value="ABC3_permease_C"/>
</dbReference>
<evidence type="ECO:0000313" key="9">
    <source>
        <dbReference type="EMBL" id="KAF7598288.1"/>
    </source>
</evidence>
<evidence type="ECO:0000256" key="7">
    <source>
        <dbReference type="SAM" id="Phobius"/>
    </source>
</evidence>
<keyword evidence="2" id="KW-1003">Cell membrane</keyword>
<feature type="domain" description="ABC3 transporter permease C-terminal" evidence="8">
    <location>
        <begin position="288"/>
        <end position="403"/>
    </location>
</feature>
<dbReference type="GO" id="GO:0005886">
    <property type="term" value="C:plasma membrane"/>
    <property type="evidence" value="ECO:0007669"/>
    <property type="project" value="UniProtKB-SubCell"/>
</dbReference>
<keyword evidence="3 7" id="KW-0812">Transmembrane</keyword>
<feature type="region of interest" description="Disordered" evidence="6">
    <location>
        <begin position="156"/>
        <end position="176"/>
    </location>
</feature>
<reference evidence="10 11" key="2">
    <citation type="submission" date="2017-07" db="EMBL/GenBank/DDBJ databases">
        <title>Candidatus Dactylopiibacterium carminicum, a nitrogen-fixing symbiont of the cochineal insect Dactylopius coccus and Dactylopius opuntiae (Hemiptera: Coccoidea: Dactylopiidae).</title>
        <authorList>
            <person name="Vera A."/>
        </authorList>
    </citation>
    <scope>NUCLEOTIDE SEQUENCE [LARGE SCALE GENOMIC DNA]</scope>
    <source>
        <strain evidence="10 11">NFDCM</strain>
    </source>
</reference>
<evidence type="ECO:0000256" key="3">
    <source>
        <dbReference type="ARBA" id="ARBA00022692"/>
    </source>
</evidence>
<dbReference type="InterPro" id="IPR051125">
    <property type="entry name" value="ABC-4/HrtB_transporter"/>
</dbReference>
<dbReference type="Pfam" id="PF02687">
    <property type="entry name" value="FtsX"/>
    <property type="match status" value="1"/>
</dbReference>
<evidence type="ECO:0000256" key="4">
    <source>
        <dbReference type="ARBA" id="ARBA00022989"/>
    </source>
</evidence>
<dbReference type="EMBL" id="MDUX01000055">
    <property type="protein sequence ID" value="KAF7598288.1"/>
    <property type="molecule type" value="Genomic_DNA"/>
</dbReference>
<keyword evidence="4 7" id="KW-1133">Transmembrane helix</keyword>
<dbReference type="EMBL" id="NMRN01000054">
    <property type="protein sequence ID" value="PAS91914.1"/>
    <property type="molecule type" value="Genomic_DNA"/>
</dbReference>
<evidence type="ECO:0000256" key="1">
    <source>
        <dbReference type="ARBA" id="ARBA00004651"/>
    </source>
</evidence>
<evidence type="ECO:0000256" key="2">
    <source>
        <dbReference type="ARBA" id="ARBA00022475"/>
    </source>
</evidence>
<keyword evidence="5 7" id="KW-0472">Membrane</keyword>
<feature type="transmembrane region" description="Helical" evidence="7">
    <location>
        <begin position="283"/>
        <end position="305"/>
    </location>
</feature>